<sequence>MSILFRGAESIIYLQNNLLYKERLSKKYRIKELDKKIIEQRTKKEVNTLKKLNFLQIPAPIYKHSKGSIIIMEYLEGKTVKELKNLSENIFYEIGKLVKLLHDNNIIHGDLTTSNFIYNDKIYVIDFGLSFTSTKVEDKAVDLYVFEKSVKCAHDEKYLESFYKGYNNEEILRRLELVRKRGRKQEFDH</sequence>
<evidence type="ECO:0000256" key="7">
    <source>
        <dbReference type="ARBA" id="ARBA00022777"/>
    </source>
</evidence>
<comment type="catalytic activity">
    <reaction evidence="10">
        <text>L-seryl-[protein] + ATP = O-phospho-L-seryl-[protein] + ADP + H(+)</text>
        <dbReference type="Rhea" id="RHEA:17989"/>
        <dbReference type="Rhea" id="RHEA-COMP:9863"/>
        <dbReference type="Rhea" id="RHEA-COMP:11604"/>
        <dbReference type="ChEBI" id="CHEBI:15378"/>
        <dbReference type="ChEBI" id="CHEBI:29999"/>
        <dbReference type="ChEBI" id="CHEBI:30616"/>
        <dbReference type="ChEBI" id="CHEBI:83421"/>
        <dbReference type="ChEBI" id="CHEBI:456216"/>
        <dbReference type="EC" id="2.7.11.1"/>
    </reaction>
</comment>
<keyword evidence="5" id="KW-0819">tRNA processing</keyword>
<dbReference type="InterPro" id="IPR008266">
    <property type="entry name" value="Tyr_kinase_AS"/>
</dbReference>
<keyword evidence="7 12" id="KW-0418">Kinase</keyword>
<dbReference type="InterPro" id="IPR022495">
    <property type="entry name" value="Bud32"/>
</dbReference>
<dbReference type="PANTHER" id="PTHR12209:SF0">
    <property type="entry name" value="EKC_KEOPS COMPLEX SUBUNIT TP53RK"/>
    <property type="match status" value="1"/>
</dbReference>
<dbReference type="GO" id="GO:0005829">
    <property type="term" value="C:cytosol"/>
    <property type="evidence" value="ECO:0007669"/>
    <property type="project" value="TreeGrafter"/>
</dbReference>
<dbReference type="VEuPathDB" id="MicrosporidiaDB:G9O61_00g009470"/>
<dbReference type="Gene3D" id="3.30.200.20">
    <property type="entry name" value="Phosphorylase Kinase, domain 1"/>
    <property type="match status" value="1"/>
</dbReference>
<evidence type="ECO:0000313" key="13">
    <source>
        <dbReference type="Proteomes" id="UP000034350"/>
    </source>
</evidence>
<comment type="similarity">
    <text evidence="1">Belongs to the protein kinase superfamily. BUD32 family.</text>
</comment>
<dbReference type="Proteomes" id="UP000034350">
    <property type="component" value="Unassembled WGS sequence"/>
</dbReference>
<keyword evidence="4" id="KW-0808">Transferase</keyword>
<dbReference type="GeneID" id="36319734"/>
<organism evidence="12 13">
    <name type="scientific">Vairimorpha ceranae</name>
    <dbReference type="NCBI Taxonomy" id="40302"/>
    <lineage>
        <taxon>Eukaryota</taxon>
        <taxon>Fungi</taxon>
        <taxon>Fungi incertae sedis</taxon>
        <taxon>Microsporidia</taxon>
        <taxon>Nosematidae</taxon>
        <taxon>Vairimorpha</taxon>
    </lineage>
</organism>
<dbReference type="NCBIfam" id="TIGR03724">
    <property type="entry name" value="arch_bud32"/>
    <property type="match status" value="1"/>
</dbReference>
<evidence type="ECO:0000256" key="6">
    <source>
        <dbReference type="ARBA" id="ARBA00022741"/>
    </source>
</evidence>
<dbReference type="OrthoDB" id="3399at2759"/>
<proteinExistence type="inferred from homology"/>
<dbReference type="InterPro" id="IPR018934">
    <property type="entry name" value="RIO_dom"/>
</dbReference>
<keyword evidence="13" id="KW-1185">Reference proteome</keyword>
<dbReference type="RefSeq" id="XP_024331049.1">
    <property type="nucleotide sequence ID" value="XM_024474806.1"/>
</dbReference>
<dbReference type="GO" id="GO:0004674">
    <property type="term" value="F:protein serine/threonine kinase activity"/>
    <property type="evidence" value="ECO:0007669"/>
    <property type="project" value="UniProtKB-KW"/>
</dbReference>
<dbReference type="AlphaFoldDB" id="A0A0F9YRS7"/>
<protein>
    <recommendedName>
        <fullName evidence="2">non-specific serine/threonine protein kinase</fullName>
        <ecNumber evidence="2">2.7.11.1</ecNumber>
    </recommendedName>
</protein>
<evidence type="ECO:0000256" key="10">
    <source>
        <dbReference type="ARBA" id="ARBA00048679"/>
    </source>
</evidence>
<evidence type="ECO:0000256" key="9">
    <source>
        <dbReference type="ARBA" id="ARBA00047899"/>
    </source>
</evidence>
<dbReference type="GO" id="GO:0005524">
    <property type="term" value="F:ATP binding"/>
    <property type="evidence" value="ECO:0007669"/>
    <property type="project" value="UniProtKB-KW"/>
</dbReference>
<evidence type="ECO:0000256" key="3">
    <source>
        <dbReference type="ARBA" id="ARBA00022527"/>
    </source>
</evidence>
<feature type="domain" description="Protein kinase" evidence="11">
    <location>
        <begin position="1"/>
        <end position="189"/>
    </location>
</feature>
<keyword evidence="6" id="KW-0547">Nucleotide-binding</keyword>
<keyword evidence="8" id="KW-0067">ATP-binding</keyword>
<name>A0A0F9YRS7_9MICR</name>
<dbReference type="EC" id="2.7.11.1" evidence="2"/>
<dbReference type="OMA" id="AYCEVHP"/>
<evidence type="ECO:0000256" key="4">
    <source>
        <dbReference type="ARBA" id="ARBA00022679"/>
    </source>
</evidence>
<dbReference type="PROSITE" id="PS00109">
    <property type="entry name" value="PROTEIN_KINASE_TYR"/>
    <property type="match status" value="1"/>
</dbReference>
<accession>A0A0F9YRS7</accession>
<dbReference type="InterPro" id="IPR011009">
    <property type="entry name" value="Kinase-like_dom_sf"/>
</dbReference>
<dbReference type="SUPFAM" id="SSF56112">
    <property type="entry name" value="Protein kinase-like (PK-like)"/>
    <property type="match status" value="1"/>
</dbReference>
<evidence type="ECO:0000256" key="8">
    <source>
        <dbReference type="ARBA" id="ARBA00022840"/>
    </source>
</evidence>
<evidence type="ECO:0000256" key="2">
    <source>
        <dbReference type="ARBA" id="ARBA00012513"/>
    </source>
</evidence>
<dbReference type="GO" id="GO:0008033">
    <property type="term" value="P:tRNA processing"/>
    <property type="evidence" value="ECO:0007669"/>
    <property type="project" value="UniProtKB-KW"/>
</dbReference>
<evidence type="ECO:0000256" key="5">
    <source>
        <dbReference type="ARBA" id="ARBA00022694"/>
    </source>
</evidence>
<dbReference type="EMBL" id="JPQZ01000025">
    <property type="protein sequence ID" value="KKO75307.1"/>
    <property type="molecule type" value="Genomic_DNA"/>
</dbReference>
<comment type="caution">
    <text evidence="12">The sequence shown here is derived from an EMBL/GenBank/DDBJ whole genome shotgun (WGS) entry which is preliminary data.</text>
</comment>
<dbReference type="PROSITE" id="PS50011">
    <property type="entry name" value="PROTEIN_KINASE_DOM"/>
    <property type="match status" value="1"/>
</dbReference>
<dbReference type="Pfam" id="PF01163">
    <property type="entry name" value="RIO1"/>
    <property type="match status" value="1"/>
</dbReference>
<reference evidence="12 13" key="1">
    <citation type="journal article" date="2015" name="Environ. Microbiol.">
        <title>Genome analyses suggest the presence of polyploidy and recent human-driven expansions in eight global populations of the honeybee pathogen Nosema ceranae.</title>
        <authorList>
            <person name="Pelin A."/>
            <person name="Selman M."/>
            <person name="Aris-Brosou S."/>
            <person name="Farinelli L."/>
            <person name="Corradi N."/>
        </authorList>
    </citation>
    <scope>NUCLEOTIDE SEQUENCE [LARGE SCALE GENOMIC DNA]</scope>
    <source>
        <strain evidence="12 13">PA08 1199</strain>
    </source>
</reference>
<dbReference type="VEuPathDB" id="MicrosporidiaDB:NCER_100112"/>
<dbReference type="PANTHER" id="PTHR12209">
    <property type="entry name" value="NON-SPECIFIC SERINE/THREONINE PROTEIN KINASE"/>
    <property type="match status" value="1"/>
</dbReference>
<evidence type="ECO:0000256" key="1">
    <source>
        <dbReference type="ARBA" id="ARBA00010630"/>
    </source>
</evidence>
<evidence type="ECO:0000259" key="11">
    <source>
        <dbReference type="PROSITE" id="PS50011"/>
    </source>
</evidence>
<gene>
    <name evidence="12" type="ORF">AAJ76_2500038282</name>
</gene>
<dbReference type="InterPro" id="IPR000719">
    <property type="entry name" value="Prot_kinase_dom"/>
</dbReference>
<evidence type="ECO:0000313" key="12">
    <source>
        <dbReference type="EMBL" id="KKO75307.1"/>
    </source>
</evidence>
<comment type="catalytic activity">
    <reaction evidence="9">
        <text>L-threonyl-[protein] + ATP = O-phospho-L-threonyl-[protein] + ADP + H(+)</text>
        <dbReference type="Rhea" id="RHEA:46608"/>
        <dbReference type="Rhea" id="RHEA-COMP:11060"/>
        <dbReference type="Rhea" id="RHEA-COMP:11605"/>
        <dbReference type="ChEBI" id="CHEBI:15378"/>
        <dbReference type="ChEBI" id="CHEBI:30013"/>
        <dbReference type="ChEBI" id="CHEBI:30616"/>
        <dbReference type="ChEBI" id="CHEBI:61977"/>
        <dbReference type="ChEBI" id="CHEBI:456216"/>
        <dbReference type="EC" id="2.7.11.1"/>
    </reaction>
</comment>
<keyword evidence="3" id="KW-0723">Serine/threonine-protein kinase</keyword>
<dbReference type="VEuPathDB" id="MicrosporidiaDB:AAJ76_2500038282"/>
<dbReference type="Gene3D" id="1.10.510.10">
    <property type="entry name" value="Transferase(Phosphotransferase) domain 1"/>
    <property type="match status" value="1"/>
</dbReference>